<organism evidence="6 7">
    <name type="scientific">Candidatus Andeanibacterium colombiense</name>
    <dbReference type="NCBI Taxonomy" id="3121345"/>
    <lineage>
        <taxon>Bacteria</taxon>
        <taxon>Pseudomonadati</taxon>
        <taxon>Pseudomonadota</taxon>
        <taxon>Alphaproteobacteria</taxon>
        <taxon>Sphingomonadales</taxon>
        <taxon>Sphingomonadaceae</taxon>
        <taxon>Candidatus Andeanibacterium</taxon>
    </lineage>
</organism>
<feature type="compositionally biased region" description="Low complexity" evidence="1">
    <location>
        <begin position="305"/>
        <end position="318"/>
    </location>
</feature>
<proteinExistence type="predicted"/>
<dbReference type="Pfam" id="PF07589">
    <property type="entry name" value="PEP-CTERM"/>
    <property type="match status" value="1"/>
</dbReference>
<evidence type="ECO:0000256" key="3">
    <source>
        <dbReference type="SAM" id="SignalP"/>
    </source>
</evidence>
<dbReference type="AlphaFoldDB" id="A0AAJ5X997"/>
<protein>
    <submittedName>
        <fullName evidence="6">Choice-of-anchor A family protein</fullName>
    </submittedName>
</protein>
<feature type="chain" id="PRO_5042522934" evidence="3">
    <location>
        <begin position="17"/>
        <end position="347"/>
    </location>
</feature>
<name>A0AAJ5X997_9SPHN</name>
<dbReference type="Proteomes" id="UP001218362">
    <property type="component" value="Chromosome"/>
</dbReference>
<keyword evidence="3" id="KW-0732">Signal</keyword>
<keyword evidence="2" id="KW-0472">Membrane</keyword>
<gene>
    <name evidence="6" type="ORF">P0Y56_14290</name>
</gene>
<sequence>MFAAALLAAISVPAFATSDVSGTDILREWNLVVLGDLISSSEVEGRTFVAGNLNGNSSNYNIASIPASSNGEPGLTVVGDVNGGTKNLNNGSGAIVGGNVNSGFNLNGAAQTVQVGGTISNTNVNQNTVNSGLSSSDPSFSQNLQQQSSLIASSTKDLSHDLSTLPSNSSLTINGNTGTFNAQPDANGVAVFNISAADLDKIGEIQFNLNGADTAIVNVSGTSITLNDNFLGGTNNLGEHVIWNFPDATSLDLTTAFGGSVLAPNAAAHTSNYIQGSAVFGSLVQDGEMHVGTYSGGYYPPPPSNSSSTSGGSSSGGTDVPEPGMLVLFGAGIAALLFWRRRRAQAA</sequence>
<dbReference type="Pfam" id="PF20597">
    <property type="entry name" value="pAdhesive_15"/>
    <property type="match status" value="1"/>
</dbReference>
<keyword evidence="2" id="KW-0812">Transmembrane</keyword>
<feature type="domain" description="Choice-of-anchor A" evidence="5">
    <location>
        <begin position="24"/>
        <end position="290"/>
    </location>
</feature>
<reference evidence="6" key="1">
    <citation type="submission" date="2023-03" db="EMBL/GenBank/DDBJ databases">
        <title>Andean soil-derived lignocellulolytic bacterial consortium as a source of novel taxa and putative plastic-active enzymes.</title>
        <authorList>
            <person name="Diaz-Garcia L."/>
            <person name="Chuvochina M."/>
            <person name="Feuerriegel G."/>
            <person name="Bunk B."/>
            <person name="Sproer C."/>
            <person name="Streit W.R."/>
            <person name="Rodriguez L.M."/>
            <person name="Overmann J."/>
            <person name="Jimenez D.J."/>
        </authorList>
    </citation>
    <scope>NUCLEOTIDE SEQUENCE</scope>
    <source>
        <strain evidence="6">MAG 26</strain>
    </source>
</reference>
<dbReference type="EMBL" id="CP119316">
    <property type="protein sequence ID" value="WEK48464.1"/>
    <property type="molecule type" value="Genomic_DNA"/>
</dbReference>
<accession>A0AAJ5X997</accession>
<dbReference type="InterPro" id="IPR013424">
    <property type="entry name" value="Ice-binding_C"/>
</dbReference>
<keyword evidence="2" id="KW-1133">Transmembrane helix</keyword>
<feature type="transmembrane region" description="Helical" evidence="2">
    <location>
        <begin position="323"/>
        <end position="339"/>
    </location>
</feature>
<dbReference type="NCBIfam" id="TIGR02595">
    <property type="entry name" value="PEP_CTERM"/>
    <property type="match status" value="1"/>
</dbReference>
<dbReference type="InterPro" id="IPR026588">
    <property type="entry name" value="Choice_anch_A"/>
</dbReference>
<evidence type="ECO:0000256" key="2">
    <source>
        <dbReference type="SAM" id="Phobius"/>
    </source>
</evidence>
<evidence type="ECO:0000313" key="7">
    <source>
        <dbReference type="Proteomes" id="UP001218362"/>
    </source>
</evidence>
<dbReference type="KEGG" id="acob:P0Y56_14290"/>
<feature type="domain" description="Ice-binding protein C-terminal" evidence="4">
    <location>
        <begin position="319"/>
        <end position="342"/>
    </location>
</feature>
<feature type="signal peptide" evidence="3">
    <location>
        <begin position="1"/>
        <end position="16"/>
    </location>
</feature>
<evidence type="ECO:0000256" key="1">
    <source>
        <dbReference type="SAM" id="MobiDB-lite"/>
    </source>
</evidence>
<evidence type="ECO:0000259" key="5">
    <source>
        <dbReference type="Pfam" id="PF20597"/>
    </source>
</evidence>
<evidence type="ECO:0000259" key="4">
    <source>
        <dbReference type="Pfam" id="PF07589"/>
    </source>
</evidence>
<dbReference type="NCBIfam" id="TIGR04215">
    <property type="entry name" value="choice_anch_A"/>
    <property type="match status" value="1"/>
</dbReference>
<feature type="region of interest" description="Disordered" evidence="1">
    <location>
        <begin position="294"/>
        <end position="318"/>
    </location>
</feature>
<evidence type="ECO:0000313" key="6">
    <source>
        <dbReference type="EMBL" id="WEK48464.1"/>
    </source>
</evidence>